<sequence length="171" mass="19723">MAYELLVPDPQDQMMVFRPSDFTSCRCCPFFLYVEDYGHKYDWLGWQKFFKKSIRLAIFALERASQIAGGVMFFPAVQGSAKQQDMMACHLIPATEWSVHRWNFHVKADFLTDFMSSDLRRSTIFSLPSNFRHPARSDVLFRCFYIFLLPLLLVLFLGVLMMADGVGGGAH</sequence>
<reference evidence="2" key="1">
    <citation type="journal article" date="2003" name="Genome Biol.">
        <title>An integrated gene annotation and transcriptional profiling approach towards the full gene content of the Drosophila genome.</title>
        <authorList>
            <person name="Hild M."/>
            <person name="Beckmann B."/>
            <person name="Haas S.A."/>
            <person name="Koch B."/>
            <person name="Solovyev V."/>
            <person name="Busold C."/>
            <person name="Fellenberg K."/>
            <person name="Boutros M."/>
            <person name="Vingron M."/>
            <person name="Sauer F."/>
            <person name="Hoheisel J.D."/>
            <person name="Paro R."/>
        </authorList>
    </citation>
    <scope>NUCLEOTIDE SEQUENCE</scope>
</reference>
<dbReference type="AlphaFoldDB" id="Q6IGC0"/>
<name>Q6IGC0_DROME</name>
<evidence type="ECO:0000313" key="2">
    <source>
        <dbReference type="EMBL" id="DAA02544.1"/>
    </source>
</evidence>
<organism evidence="2">
    <name type="scientific">Drosophila melanogaster</name>
    <name type="common">Fruit fly</name>
    <dbReference type="NCBI Taxonomy" id="7227"/>
    <lineage>
        <taxon>Eukaryota</taxon>
        <taxon>Metazoa</taxon>
        <taxon>Ecdysozoa</taxon>
        <taxon>Arthropoda</taxon>
        <taxon>Hexapoda</taxon>
        <taxon>Insecta</taxon>
        <taxon>Pterygota</taxon>
        <taxon>Neoptera</taxon>
        <taxon>Endopterygota</taxon>
        <taxon>Diptera</taxon>
        <taxon>Brachycera</taxon>
        <taxon>Muscomorpha</taxon>
        <taxon>Ephydroidea</taxon>
        <taxon>Drosophilidae</taxon>
        <taxon>Drosophila</taxon>
        <taxon>Sophophora</taxon>
    </lineage>
</organism>
<evidence type="ECO:0000256" key="1">
    <source>
        <dbReference type="SAM" id="Phobius"/>
    </source>
</evidence>
<proteinExistence type="predicted"/>
<keyword evidence="1" id="KW-0472">Membrane</keyword>
<protein>
    <submittedName>
        <fullName evidence="2">HDC06647</fullName>
    </submittedName>
</protein>
<feature type="transmembrane region" description="Helical" evidence="1">
    <location>
        <begin position="139"/>
        <end position="163"/>
    </location>
</feature>
<keyword evidence="1" id="KW-0812">Transmembrane</keyword>
<gene>
    <name evidence="2" type="ORF">HDC06647</name>
</gene>
<accession>Q6IGC0</accession>
<dbReference type="EMBL" id="BK003846">
    <property type="protein sequence ID" value="DAA02544.1"/>
    <property type="molecule type" value="Genomic_DNA"/>
</dbReference>
<keyword evidence="1" id="KW-1133">Transmembrane helix</keyword>